<name>A0AAV5UCE1_9BILA</name>
<evidence type="ECO:0000256" key="5">
    <source>
        <dbReference type="ARBA" id="ARBA00023136"/>
    </source>
</evidence>
<feature type="transmembrane region" description="Helical" evidence="9">
    <location>
        <begin position="149"/>
        <end position="170"/>
    </location>
</feature>
<organism evidence="10 11">
    <name type="scientific">Pristionchus entomophagus</name>
    <dbReference type="NCBI Taxonomy" id="358040"/>
    <lineage>
        <taxon>Eukaryota</taxon>
        <taxon>Metazoa</taxon>
        <taxon>Ecdysozoa</taxon>
        <taxon>Nematoda</taxon>
        <taxon>Chromadorea</taxon>
        <taxon>Rhabditida</taxon>
        <taxon>Rhabditina</taxon>
        <taxon>Diplogasteromorpha</taxon>
        <taxon>Diplogasteroidea</taxon>
        <taxon>Neodiplogasteridae</taxon>
        <taxon>Pristionchus</taxon>
    </lineage>
</organism>
<dbReference type="PANTHER" id="PTHR13002">
    <property type="entry name" value="C3ORF1 PROTEIN-RELATED"/>
    <property type="match status" value="1"/>
</dbReference>
<evidence type="ECO:0000256" key="2">
    <source>
        <dbReference type="ARBA" id="ARBA00008444"/>
    </source>
</evidence>
<keyword evidence="4 9" id="KW-1133">Transmembrane helix</keyword>
<feature type="compositionally biased region" description="Basic and acidic residues" evidence="8">
    <location>
        <begin position="57"/>
        <end position="68"/>
    </location>
</feature>
<comment type="caution">
    <text evidence="10">The sequence shown here is derived from an EMBL/GenBank/DDBJ whole genome shotgun (WGS) entry which is preliminary data.</text>
</comment>
<dbReference type="EMBL" id="BTSX01000006">
    <property type="protein sequence ID" value="GMT03985.1"/>
    <property type="molecule type" value="Genomic_DNA"/>
</dbReference>
<proteinExistence type="inferred from homology"/>
<dbReference type="Proteomes" id="UP001432027">
    <property type="component" value="Unassembled WGS sequence"/>
</dbReference>
<evidence type="ECO:0000256" key="4">
    <source>
        <dbReference type="ARBA" id="ARBA00022989"/>
    </source>
</evidence>
<comment type="subcellular location">
    <subcellularLocation>
        <location evidence="1">Membrane</location>
        <topology evidence="1">Multi-pass membrane protein</topology>
    </subcellularLocation>
</comment>
<gene>
    <name evidence="10" type="ORF">PENTCL1PPCAC_26159</name>
</gene>
<protein>
    <recommendedName>
        <fullName evidence="6">Complex I assembly factor TIMMDC1, mitochondrial</fullName>
    </recommendedName>
    <alternativeName>
        <fullName evidence="7">Translocase of inner mitochondrial membrane domain-containing protein 1</fullName>
    </alternativeName>
</protein>
<feature type="region of interest" description="Disordered" evidence="8">
    <location>
        <begin position="37"/>
        <end position="68"/>
    </location>
</feature>
<dbReference type="PANTHER" id="PTHR13002:SF1">
    <property type="entry name" value="COMPLEX I ASSEMBLY FACTOR TIMMDC1, MITOCHONDRIAL"/>
    <property type="match status" value="1"/>
</dbReference>
<dbReference type="AlphaFoldDB" id="A0AAV5UCE1"/>
<feature type="compositionally biased region" description="Polar residues" evidence="8">
    <location>
        <begin position="46"/>
        <end position="55"/>
    </location>
</feature>
<keyword evidence="11" id="KW-1185">Reference proteome</keyword>
<keyword evidence="3 9" id="KW-0812">Transmembrane</keyword>
<evidence type="ECO:0000313" key="11">
    <source>
        <dbReference type="Proteomes" id="UP001432027"/>
    </source>
</evidence>
<dbReference type="InterPro" id="IPR055299">
    <property type="entry name" value="TIMMDC1"/>
</dbReference>
<reference evidence="10" key="1">
    <citation type="submission" date="2023-10" db="EMBL/GenBank/DDBJ databases">
        <title>Genome assembly of Pristionchus species.</title>
        <authorList>
            <person name="Yoshida K."/>
            <person name="Sommer R.J."/>
        </authorList>
    </citation>
    <scope>NUCLEOTIDE SEQUENCE</scope>
    <source>
        <strain evidence="10">RS0144</strain>
    </source>
</reference>
<evidence type="ECO:0000256" key="6">
    <source>
        <dbReference type="ARBA" id="ARBA00040778"/>
    </source>
</evidence>
<dbReference type="GO" id="GO:0032981">
    <property type="term" value="P:mitochondrial respiratory chain complex I assembly"/>
    <property type="evidence" value="ECO:0007669"/>
    <property type="project" value="InterPro"/>
</dbReference>
<accession>A0AAV5UCE1</accession>
<evidence type="ECO:0000256" key="7">
    <source>
        <dbReference type="ARBA" id="ARBA00041344"/>
    </source>
</evidence>
<evidence type="ECO:0000313" key="10">
    <source>
        <dbReference type="EMBL" id="GMT03985.1"/>
    </source>
</evidence>
<evidence type="ECO:0000256" key="3">
    <source>
        <dbReference type="ARBA" id="ARBA00022692"/>
    </source>
</evidence>
<sequence>MSSPSQSSQADSENESSVAFRSWWRWKWRSAPVSLIGEDEKKSSEHTTPSPSLINSEGRREEKAPHDQVEMSGWDRIRELYETESMEKDVVQRTVRTVSIGGFLIGGTEGFLQAKKQYEIANTGKKYYAAARRLDYAFVRYAMKGGFSLGAKTAFMSTFMLGSIVLLSTHTTTLRRKYSSLYFPAYAGPLTVLLHSALSGWNPQVALWIIGSNKGIRMGNRQWTHSICDVRIVRPQYR</sequence>
<evidence type="ECO:0000256" key="8">
    <source>
        <dbReference type="SAM" id="MobiDB-lite"/>
    </source>
</evidence>
<comment type="similarity">
    <text evidence="2">Belongs to the Tim17/Tim22/Tim23 family.</text>
</comment>
<keyword evidence="5 9" id="KW-0472">Membrane</keyword>
<dbReference type="GO" id="GO:0016020">
    <property type="term" value="C:membrane"/>
    <property type="evidence" value="ECO:0007669"/>
    <property type="project" value="UniProtKB-SubCell"/>
</dbReference>
<dbReference type="GO" id="GO:0005739">
    <property type="term" value="C:mitochondrion"/>
    <property type="evidence" value="ECO:0007669"/>
    <property type="project" value="TreeGrafter"/>
</dbReference>
<evidence type="ECO:0000256" key="1">
    <source>
        <dbReference type="ARBA" id="ARBA00004141"/>
    </source>
</evidence>
<evidence type="ECO:0000256" key="9">
    <source>
        <dbReference type="SAM" id="Phobius"/>
    </source>
</evidence>